<dbReference type="Pfam" id="PF03109">
    <property type="entry name" value="ABC1"/>
    <property type="match status" value="1"/>
</dbReference>
<comment type="caution">
    <text evidence="6">The sequence shown here is derived from an EMBL/GenBank/DDBJ whole genome shotgun (WGS) entry which is preliminary data.</text>
</comment>
<keyword evidence="4" id="KW-0067">ATP-binding</keyword>
<evidence type="ECO:0000313" key="7">
    <source>
        <dbReference type="Proteomes" id="UP001500392"/>
    </source>
</evidence>
<evidence type="ECO:0000256" key="1">
    <source>
        <dbReference type="ARBA" id="ARBA00009670"/>
    </source>
</evidence>
<keyword evidence="6" id="KW-0418">Kinase</keyword>
<gene>
    <name evidence="6" type="ORF">GCM10022414_29720</name>
</gene>
<dbReference type="Proteomes" id="UP001500392">
    <property type="component" value="Unassembled WGS sequence"/>
</dbReference>
<dbReference type="CDD" id="cd13970">
    <property type="entry name" value="ABC1_ADCK3"/>
    <property type="match status" value="1"/>
</dbReference>
<feature type="domain" description="ABC1 atypical kinase-like" evidence="5">
    <location>
        <begin position="103"/>
        <end position="349"/>
    </location>
</feature>
<dbReference type="EMBL" id="BAABDM010000006">
    <property type="protein sequence ID" value="GAA4102057.1"/>
    <property type="molecule type" value="Genomic_DNA"/>
</dbReference>
<protein>
    <submittedName>
        <fullName evidence="6">AarF/ABC1/UbiB kinase family protein</fullName>
    </submittedName>
</protein>
<organism evidence="6 7">
    <name type="scientific">Zhongshania borealis</name>
    <dbReference type="NCBI Taxonomy" id="889488"/>
    <lineage>
        <taxon>Bacteria</taxon>
        <taxon>Pseudomonadati</taxon>
        <taxon>Pseudomonadota</taxon>
        <taxon>Gammaproteobacteria</taxon>
        <taxon>Cellvibrionales</taxon>
        <taxon>Spongiibacteraceae</taxon>
        <taxon>Zhongshania</taxon>
    </lineage>
</organism>
<dbReference type="InterPro" id="IPR011009">
    <property type="entry name" value="Kinase-like_dom_sf"/>
</dbReference>
<dbReference type="InterPro" id="IPR034646">
    <property type="entry name" value="ADCK3_dom"/>
</dbReference>
<sequence>MVAMSDSTTPPEKPLHQLKTGGFARRLELSKLGVRYGSRALRQNLRERFGGDDENALAKRRENIDFFVSELGRLKGSVVKIGQMMATYGDYMMPPEVADALHQLEDNTPPMAWEVIAKVLHKELGAEALSALEIDQQPLAAASLGQVHRARLLATGEELCIKVQYPGVEDTIDADFNAVLRLLKVSRLLASTRNIDDWFGDIRLLLHKEVDYEQERRDLDFVATSLAGDDRFVVPKSYPEFSTRRVLTMSYEAADSVNSAEVAALPQARRDRLGSAVLDMFLTELFVWRRMQTDPNFGNFRVRIDPEGQSDKLLLLDFGAMRLLPDSFADQFCAMMVAAYQRDKSTFLEKSISLGFMKAHFPQAVLDNFVDIGIDIAEPLRLPDDTVPTYAVNADGQYRWRQSGLPKRIAKRAVAASISKYFALPPKDFLYVMRKLMGIYALISLFDAQFSADTALLKYIAENAPESDL</sequence>
<accession>A0ABP7X2A2</accession>
<dbReference type="InterPro" id="IPR051409">
    <property type="entry name" value="Atypical_kinase_ADCK"/>
</dbReference>
<keyword evidence="7" id="KW-1185">Reference proteome</keyword>
<dbReference type="InterPro" id="IPR004147">
    <property type="entry name" value="ABC1_dom"/>
</dbReference>
<evidence type="ECO:0000256" key="3">
    <source>
        <dbReference type="ARBA" id="ARBA00022741"/>
    </source>
</evidence>
<dbReference type="PANTHER" id="PTHR43851">
    <property type="match status" value="1"/>
</dbReference>
<keyword evidence="3" id="KW-0547">Nucleotide-binding</keyword>
<reference evidence="7" key="1">
    <citation type="journal article" date="2019" name="Int. J. Syst. Evol. Microbiol.">
        <title>The Global Catalogue of Microorganisms (GCM) 10K type strain sequencing project: providing services to taxonomists for standard genome sequencing and annotation.</title>
        <authorList>
            <consortium name="The Broad Institute Genomics Platform"/>
            <consortium name="The Broad Institute Genome Sequencing Center for Infectious Disease"/>
            <person name="Wu L."/>
            <person name="Ma J."/>
        </authorList>
    </citation>
    <scope>NUCLEOTIDE SEQUENCE [LARGE SCALE GENOMIC DNA]</scope>
    <source>
        <strain evidence="7">JCM 17304</strain>
    </source>
</reference>
<evidence type="ECO:0000256" key="4">
    <source>
        <dbReference type="ARBA" id="ARBA00022840"/>
    </source>
</evidence>
<proteinExistence type="inferred from homology"/>
<keyword evidence="2" id="KW-0808">Transferase</keyword>
<evidence type="ECO:0000259" key="5">
    <source>
        <dbReference type="Pfam" id="PF03109"/>
    </source>
</evidence>
<comment type="similarity">
    <text evidence="1">Belongs to the protein kinase superfamily. ADCK protein kinase family.</text>
</comment>
<name>A0ABP7X2A2_9GAMM</name>
<evidence type="ECO:0000256" key="2">
    <source>
        <dbReference type="ARBA" id="ARBA00022679"/>
    </source>
</evidence>
<dbReference type="PANTHER" id="PTHR43851:SF3">
    <property type="entry name" value="COENZYME Q8"/>
    <property type="match status" value="1"/>
</dbReference>
<dbReference type="SUPFAM" id="SSF56112">
    <property type="entry name" value="Protein kinase-like (PK-like)"/>
    <property type="match status" value="1"/>
</dbReference>
<dbReference type="GO" id="GO:0016301">
    <property type="term" value="F:kinase activity"/>
    <property type="evidence" value="ECO:0007669"/>
    <property type="project" value="UniProtKB-KW"/>
</dbReference>
<evidence type="ECO:0000313" key="6">
    <source>
        <dbReference type="EMBL" id="GAA4102057.1"/>
    </source>
</evidence>